<keyword evidence="1" id="KW-0812">Transmembrane</keyword>
<dbReference type="AlphaFoldDB" id="A0A6G0UAC8"/>
<keyword evidence="1" id="KW-1133">Transmembrane helix</keyword>
<evidence type="ECO:0000256" key="1">
    <source>
        <dbReference type="SAM" id="Phobius"/>
    </source>
</evidence>
<evidence type="ECO:0000313" key="3">
    <source>
        <dbReference type="Proteomes" id="UP000475862"/>
    </source>
</evidence>
<gene>
    <name evidence="2" type="ORF">AGLY_000795</name>
</gene>
<sequence>MDMRTSVSLGLSGGVNEAVEFWLNGCFMAIHRCILLGWIWLVLNSFVRRDKFLIFHWFHFNVIWRSVCHKIIKYWKIHNIEEQFKYSNNFPAMSLLVSLSHSVSFKLHIALEDRAAVGSLLKSNELLGCTTCDIPDIFVFSHNKPLGDTPLTYVNGSDVLRHRYRPCAGTRTHADTKKLCRQAEARRFDLLFAIVITVTSPTDYYLYYRRAGGPDVDRGVCNLYPYYYNTTL</sequence>
<accession>A0A6G0UAC8</accession>
<organism evidence="2 3">
    <name type="scientific">Aphis glycines</name>
    <name type="common">Soybean aphid</name>
    <dbReference type="NCBI Taxonomy" id="307491"/>
    <lineage>
        <taxon>Eukaryota</taxon>
        <taxon>Metazoa</taxon>
        <taxon>Ecdysozoa</taxon>
        <taxon>Arthropoda</taxon>
        <taxon>Hexapoda</taxon>
        <taxon>Insecta</taxon>
        <taxon>Pterygota</taxon>
        <taxon>Neoptera</taxon>
        <taxon>Paraneoptera</taxon>
        <taxon>Hemiptera</taxon>
        <taxon>Sternorrhyncha</taxon>
        <taxon>Aphidomorpha</taxon>
        <taxon>Aphidoidea</taxon>
        <taxon>Aphididae</taxon>
        <taxon>Aphidini</taxon>
        <taxon>Aphis</taxon>
        <taxon>Aphis</taxon>
    </lineage>
</organism>
<keyword evidence="1" id="KW-0472">Membrane</keyword>
<proteinExistence type="predicted"/>
<dbReference type="EMBL" id="VYZN01000001">
    <property type="protein sequence ID" value="KAE9545252.1"/>
    <property type="molecule type" value="Genomic_DNA"/>
</dbReference>
<feature type="transmembrane region" description="Helical" evidence="1">
    <location>
        <begin position="21"/>
        <end position="43"/>
    </location>
</feature>
<comment type="caution">
    <text evidence="2">The sequence shown here is derived from an EMBL/GenBank/DDBJ whole genome shotgun (WGS) entry which is preliminary data.</text>
</comment>
<dbReference type="Proteomes" id="UP000475862">
    <property type="component" value="Unassembled WGS sequence"/>
</dbReference>
<name>A0A6G0UAC8_APHGL</name>
<protein>
    <submittedName>
        <fullName evidence="2">Uncharacterized protein</fullName>
    </submittedName>
</protein>
<reference evidence="2 3" key="1">
    <citation type="submission" date="2019-08" db="EMBL/GenBank/DDBJ databases">
        <title>The genome of the soybean aphid Biotype 1, its phylome, world population structure and adaptation to the North American continent.</title>
        <authorList>
            <person name="Giordano R."/>
            <person name="Donthu R.K."/>
            <person name="Hernandez A.G."/>
            <person name="Wright C.L."/>
            <person name="Zimin A.V."/>
        </authorList>
    </citation>
    <scope>NUCLEOTIDE SEQUENCE [LARGE SCALE GENOMIC DNA]</scope>
    <source>
        <tissue evidence="2">Whole aphids</tissue>
    </source>
</reference>
<evidence type="ECO:0000313" key="2">
    <source>
        <dbReference type="EMBL" id="KAE9545252.1"/>
    </source>
</evidence>
<keyword evidence="3" id="KW-1185">Reference proteome</keyword>